<keyword evidence="7" id="KW-0482">Metalloprotease</keyword>
<evidence type="ECO:0000313" key="11">
    <source>
        <dbReference type="Proteomes" id="UP000799757"/>
    </source>
</evidence>
<dbReference type="PANTHER" id="PTHR37016">
    <property type="match status" value="1"/>
</dbReference>
<proteinExistence type="inferred from homology"/>
<feature type="signal peptide" evidence="8">
    <location>
        <begin position="1"/>
        <end position="16"/>
    </location>
</feature>
<sequence>MRYLISILTLLAGSWAATFTSCSAPQIATLETALERATNKSYAAIKHLEANPNGSALQTTWYGTFSTTRYNKILTAFKKFAPDLATTFSYDCSCVSDVVIATPENTYGRVRICSVYFNTAVVPATGHRSQWDTIVHEATHFRAVLGTTDSGYGVEACKRFALEDPEKAVNNADNHARFAVEVEPFGP</sequence>
<dbReference type="SUPFAM" id="SSF55486">
    <property type="entry name" value="Metalloproteases ('zincins'), catalytic domain"/>
    <property type="match status" value="1"/>
</dbReference>
<dbReference type="GO" id="GO:0006508">
    <property type="term" value="P:proteolysis"/>
    <property type="evidence" value="ECO:0007669"/>
    <property type="project" value="UniProtKB-KW"/>
</dbReference>
<evidence type="ECO:0000259" key="9">
    <source>
        <dbReference type="SMART" id="SM01351"/>
    </source>
</evidence>
<dbReference type="PANTHER" id="PTHR37016:SF3">
    <property type="entry name" value="NEUTRAL PROTEASE 2-RELATED"/>
    <property type="match status" value="1"/>
</dbReference>
<keyword evidence="3" id="KW-0645">Protease</keyword>
<evidence type="ECO:0000313" key="10">
    <source>
        <dbReference type="EMBL" id="KAF2794862.1"/>
    </source>
</evidence>
<feature type="domain" description="Lysine-specific metallo-endopeptidase" evidence="9">
    <location>
        <begin position="46"/>
        <end position="180"/>
    </location>
</feature>
<dbReference type="Pfam" id="PF14521">
    <property type="entry name" value="Aspzincin_M35"/>
    <property type="match status" value="1"/>
</dbReference>
<dbReference type="InterPro" id="IPR029463">
    <property type="entry name" value="Lys_MEP"/>
</dbReference>
<feature type="chain" id="PRO_5025623530" evidence="8">
    <location>
        <begin position="17"/>
        <end position="187"/>
    </location>
</feature>
<keyword evidence="6" id="KW-0862">Zinc</keyword>
<evidence type="ECO:0000256" key="6">
    <source>
        <dbReference type="ARBA" id="ARBA00022833"/>
    </source>
</evidence>
<accession>A0A6A6XEJ3</accession>
<organism evidence="10 11">
    <name type="scientific">Melanomma pulvis-pyrius CBS 109.77</name>
    <dbReference type="NCBI Taxonomy" id="1314802"/>
    <lineage>
        <taxon>Eukaryota</taxon>
        <taxon>Fungi</taxon>
        <taxon>Dikarya</taxon>
        <taxon>Ascomycota</taxon>
        <taxon>Pezizomycotina</taxon>
        <taxon>Dothideomycetes</taxon>
        <taxon>Pleosporomycetidae</taxon>
        <taxon>Pleosporales</taxon>
        <taxon>Melanommataceae</taxon>
        <taxon>Melanomma</taxon>
    </lineage>
</organism>
<comment type="cofactor">
    <cofactor evidence="1">
        <name>Zn(2+)</name>
        <dbReference type="ChEBI" id="CHEBI:29105"/>
    </cofactor>
</comment>
<dbReference type="InterPro" id="IPR050414">
    <property type="entry name" value="Fungal_M35_metalloproteases"/>
</dbReference>
<evidence type="ECO:0000256" key="1">
    <source>
        <dbReference type="ARBA" id="ARBA00001947"/>
    </source>
</evidence>
<protein>
    <submittedName>
        <fullName evidence="10">Zincin</fullName>
    </submittedName>
</protein>
<evidence type="ECO:0000256" key="4">
    <source>
        <dbReference type="ARBA" id="ARBA00022723"/>
    </source>
</evidence>
<reference evidence="10" key="1">
    <citation type="journal article" date="2020" name="Stud. Mycol.">
        <title>101 Dothideomycetes genomes: a test case for predicting lifestyles and emergence of pathogens.</title>
        <authorList>
            <person name="Haridas S."/>
            <person name="Albert R."/>
            <person name="Binder M."/>
            <person name="Bloem J."/>
            <person name="Labutti K."/>
            <person name="Salamov A."/>
            <person name="Andreopoulos B."/>
            <person name="Baker S."/>
            <person name="Barry K."/>
            <person name="Bills G."/>
            <person name="Bluhm B."/>
            <person name="Cannon C."/>
            <person name="Castanera R."/>
            <person name="Culley D."/>
            <person name="Daum C."/>
            <person name="Ezra D."/>
            <person name="Gonzalez J."/>
            <person name="Henrissat B."/>
            <person name="Kuo A."/>
            <person name="Liang C."/>
            <person name="Lipzen A."/>
            <person name="Lutzoni F."/>
            <person name="Magnuson J."/>
            <person name="Mondo S."/>
            <person name="Nolan M."/>
            <person name="Ohm R."/>
            <person name="Pangilinan J."/>
            <person name="Park H.-J."/>
            <person name="Ramirez L."/>
            <person name="Alfaro M."/>
            <person name="Sun H."/>
            <person name="Tritt A."/>
            <person name="Yoshinaga Y."/>
            <person name="Zwiers L.-H."/>
            <person name="Turgeon B."/>
            <person name="Goodwin S."/>
            <person name="Spatafora J."/>
            <person name="Crous P."/>
            <person name="Grigoriev I."/>
        </authorList>
    </citation>
    <scope>NUCLEOTIDE SEQUENCE</scope>
    <source>
        <strain evidence="10">CBS 109.77</strain>
    </source>
</reference>
<dbReference type="OrthoDB" id="412874at2759"/>
<dbReference type="Gene3D" id="3.40.390.10">
    <property type="entry name" value="Collagenase (Catalytic Domain)"/>
    <property type="match status" value="1"/>
</dbReference>
<evidence type="ECO:0000256" key="3">
    <source>
        <dbReference type="ARBA" id="ARBA00022670"/>
    </source>
</evidence>
<keyword evidence="8" id="KW-0732">Signal</keyword>
<evidence type="ECO:0000256" key="2">
    <source>
        <dbReference type="ARBA" id="ARBA00010279"/>
    </source>
</evidence>
<evidence type="ECO:0000256" key="8">
    <source>
        <dbReference type="SAM" id="SignalP"/>
    </source>
</evidence>
<keyword evidence="11" id="KW-1185">Reference proteome</keyword>
<keyword evidence="5" id="KW-0378">Hydrolase</keyword>
<dbReference type="GO" id="GO:0046872">
    <property type="term" value="F:metal ion binding"/>
    <property type="evidence" value="ECO:0007669"/>
    <property type="project" value="UniProtKB-KW"/>
</dbReference>
<keyword evidence="4" id="KW-0479">Metal-binding</keyword>
<dbReference type="EMBL" id="MU001877">
    <property type="protein sequence ID" value="KAF2794862.1"/>
    <property type="molecule type" value="Genomic_DNA"/>
</dbReference>
<dbReference type="AlphaFoldDB" id="A0A6A6XEJ3"/>
<dbReference type="GO" id="GO:0004222">
    <property type="term" value="F:metalloendopeptidase activity"/>
    <property type="evidence" value="ECO:0007669"/>
    <property type="project" value="InterPro"/>
</dbReference>
<evidence type="ECO:0000256" key="7">
    <source>
        <dbReference type="ARBA" id="ARBA00023049"/>
    </source>
</evidence>
<dbReference type="Proteomes" id="UP000799757">
    <property type="component" value="Unassembled WGS sequence"/>
</dbReference>
<dbReference type="InterPro" id="IPR024079">
    <property type="entry name" value="MetalloPept_cat_dom_sf"/>
</dbReference>
<gene>
    <name evidence="10" type="ORF">K505DRAFT_360698</name>
</gene>
<comment type="similarity">
    <text evidence="2">Belongs to the peptidase M35 family.</text>
</comment>
<dbReference type="PROSITE" id="PS51257">
    <property type="entry name" value="PROKAR_LIPOPROTEIN"/>
    <property type="match status" value="1"/>
</dbReference>
<name>A0A6A6XEJ3_9PLEO</name>
<dbReference type="SMART" id="SM01351">
    <property type="entry name" value="Aspzincin_M35"/>
    <property type="match status" value="1"/>
</dbReference>
<evidence type="ECO:0000256" key="5">
    <source>
        <dbReference type="ARBA" id="ARBA00022801"/>
    </source>
</evidence>